<name>A0AAD6V030_9AGAR</name>
<keyword evidence="3" id="KW-1185">Reference proteome</keyword>
<sequence length="215" mass="24604">MPMPDHCSFAQGHPFGTEYFRVLEATRSQPEVGDEWPHLRWCMQHLDMGKEVMQALSPGNSGENEGVLPFSWGMPHFLFDPDRFLDVKSGGNIELTQLRANMQRSENFRCFQVRTVFVPQPFKWNPTLLTGVTHLTHTSLFNLYPPKYQLSQSCVTPKAWAQSFYILFDLICMPEKYKAGWRRARGLGRNHEVQGAGARHGKGTEDAQKTRMSKG</sequence>
<evidence type="ECO:0000313" key="2">
    <source>
        <dbReference type="EMBL" id="KAJ7194099.1"/>
    </source>
</evidence>
<protein>
    <submittedName>
        <fullName evidence="2">Uncharacterized protein</fullName>
    </submittedName>
</protein>
<accession>A0AAD6V030</accession>
<feature type="region of interest" description="Disordered" evidence="1">
    <location>
        <begin position="191"/>
        <end position="215"/>
    </location>
</feature>
<evidence type="ECO:0000313" key="3">
    <source>
        <dbReference type="Proteomes" id="UP001219525"/>
    </source>
</evidence>
<comment type="caution">
    <text evidence="2">The sequence shown here is derived from an EMBL/GenBank/DDBJ whole genome shotgun (WGS) entry which is preliminary data.</text>
</comment>
<dbReference type="Proteomes" id="UP001219525">
    <property type="component" value="Unassembled WGS sequence"/>
</dbReference>
<reference evidence="2" key="1">
    <citation type="submission" date="2023-03" db="EMBL/GenBank/DDBJ databases">
        <title>Massive genome expansion in bonnet fungi (Mycena s.s.) driven by repeated elements and novel gene families across ecological guilds.</title>
        <authorList>
            <consortium name="Lawrence Berkeley National Laboratory"/>
            <person name="Harder C.B."/>
            <person name="Miyauchi S."/>
            <person name="Viragh M."/>
            <person name="Kuo A."/>
            <person name="Thoen E."/>
            <person name="Andreopoulos B."/>
            <person name="Lu D."/>
            <person name="Skrede I."/>
            <person name="Drula E."/>
            <person name="Henrissat B."/>
            <person name="Morin E."/>
            <person name="Kohler A."/>
            <person name="Barry K."/>
            <person name="LaButti K."/>
            <person name="Morin E."/>
            <person name="Salamov A."/>
            <person name="Lipzen A."/>
            <person name="Mereny Z."/>
            <person name="Hegedus B."/>
            <person name="Baldrian P."/>
            <person name="Stursova M."/>
            <person name="Weitz H."/>
            <person name="Taylor A."/>
            <person name="Grigoriev I.V."/>
            <person name="Nagy L.G."/>
            <person name="Martin F."/>
            <person name="Kauserud H."/>
        </authorList>
    </citation>
    <scope>NUCLEOTIDE SEQUENCE</scope>
    <source>
        <strain evidence="2">9144</strain>
    </source>
</reference>
<organism evidence="2 3">
    <name type="scientific">Mycena pura</name>
    <dbReference type="NCBI Taxonomy" id="153505"/>
    <lineage>
        <taxon>Eukaryota</taxon>
        <taxon>Fungi</taxon>
        <taxon>Dikarya</taxon>
        <taxon>Basidiomycota</taxon>
        <taxon>Agaricomycotina</taxon>
        <taxon>Agaricomycetes</taxon>
        <taxon>Agaricomycetidae</taxon>
        <taxon>Agaricales</taxon>
        <taxon>Marasmiineae</taxon>
        <taxon>Mycenaceae</taxon>
        <taxon>Mycena</taxon>
    </lineage>
</organism>
<proteinExistence type="predicted"/>
<gene>
    <name evidence="2" type="ORF">GGX14DRAFT_404884</name>
</gene>
<dbReference type="EMBL" id="JARJCW010000101">
    <property type="protein sequence ID" value="KAJ7194099.1"/>
    <property type="molecule type" value="Genomic_DNA"/>
</dbReference>
<dbReference type="AlphaFoldDB" id="A0AAD6V030"/>
<evidence type="ECO:0000256" key="1">
    <source>
        <dbReference type="SAM" id="MobiDB-lite"/>
    </source>
</evidence>